<keyword evidence="5 12" id="KW-0999">Mitochondrion inner membrane</keyword>
<dbReference type="PANTHER" id="PTHR13337">
    <property type="entry name" value="SUCCINATE DEHYDROGENASE"/>
    <property type="match status" value="1"/>
</dbReference>
<dbReference type="GO" id="GO:0006121">
    <property type="term" value="P:mitochondrial electron transport, succinate to ubiquinone"/>
    <property type="evidence" value="ECO:0007669"/>
    <property type="project" value="TreeGrafter"/>
</dbReference>
<dbReference type="PANTHER" id="PTHR13337:SF2">
    <property type="entry name" value="SUCCINATE DEHYDROGENASE [UBIQUINONE] CYTOCHROME B SMALL SUBUNIT, MITOCHONDRIAL"/>
    <property type="match status" value="1"/>
</dbReference>
<evidence type="ECO:0000256" key="10">
    <source>
        <dbReference type="PIRSR" id="PIRSR607992-1"/>
    </source>
</evidence>
<comment type="caution">
    <text evidence="12">Lacks conserved residue(s) required for the propagation of feature annotation.</text>
</comment>
<keyword evidence="11" id="KW-0408">Iron</keyword>
<dbReference type="AlphaFoldDB" id="A0A871REB5"/>
<dbReference type="GO" id="GO:0020037">
    <property type="term" value="F:heme binding"/>
    <property type="evidence" value="ECO:0007669"/>
    <property type="project" value="TreeGrafter"/>
</dbReference>
<accession>A0A871REB5</accession>
<feature type="transmembrane region" description="Helical" evidence="12">
    <location>
        <begin position="12"/>
        <end position="30"/>
    </location>
</feature>
<proteinExistence type="inferred from homology"/>
<evidence type="ECO:0000256" key="12">
    <source>
        <dbReference type="RuleBase" id="RU364031"/>
    </source>
</evidence>
<dbReference type="EMBL" id="CP063135">
    <property type="protein sequence ID" value="QOU20440.1"/>
    <property type="molecule type" value="Genomic_DNA"/>
</dbReference>
<evidence type="ECO:0000256" key="6">
    <source>
        <dbReference type="ARBA" id="ARBA00022946"/>
    </source>
</evidence>
<dbReference type="Proteomes" id="UP000663131">
    <property type="component" value="Chromosome 7"/>
</dbReference>
<evidence type="ECO:0000313" key="13">
    <source>
        <dbReference type="EMBL" id="QOU20440.1"/>
    </source>
</evidence>
<reference evidence="13" key="1">
    <citation type="submission" date="2020-10" db="EMBL/GenBank/DDBJ databases">
        <authorList>
            <person name="Palmer J.M."/>
        </authorList>
    </citation>
    <scope>NUCLEOTIDE SEQUENCE</scope>
    <source>
        <strain evidence="13">UCD 2041</strain>
    </source>
</reference>
<keyword evidence="7 12" id="KW-1133">Transmembrane helix</keyword>
<dbReference type="InterPro" id="IPR034804">
    <property type="entry name" value="SQR/QFR_C/D"/>
</dbReference>
<dbReference type="OrthoDB" id="18577at2759"/>
<dbReference type="Pfam" id="PF05328">
    <property type="entry name" value="CybS"/>
    <property type="match status" value="1"/>
</dbReference>
<dbReference type="RefSeq" id="XP_041136933.1">
    <property type="nucleotide sequence ID" value="XM_041283581.1"/>
</dbReference>
<dbReference type="SUPFAM" id="SSF81343">
    <property type="entry name" value="Fumarate reductase respiratory complex transmembrane subunits"/>
    <property type="match status" value="1"/>
</dbReference>
<dbReference type="CDD" id="cd03496">
    <property type="entry name" value="SQR_TypeC_CybS"/>
    <property type="match status" value="1"/>
</dbReference>
<dbReference type="GeneID" id="64577020"/>
<evidence type="ECO:0000256" key="9">
    <source>
        <dbReference type="ARBA" id="ARBA00023136"/>
    </source>
</evidence>
<evidence type="ECO:0000256" key="7">
    <source>
        <dbReference type="ARBA" id="ARBA00022989"/>
    </source>
</evidence>
<dbReference type="GO" id="GO:0005743">
    <property type="term" value="C:mitochondrial inner membrane"/>
    <property type="evidence" value="ECO:0007669"/>
    <property type="project" value="UniProtKB-SubCell"/>
</dbReference>
<evidence type="ECO:0000256" key="3">
    <source>
        <dbReference type="ARBA" id="ARBA00022448"/>
    </source>
</evidence>
<keyword evidence="6 12" id="KW-0809">Transit peptide</keyword>
<evidence type="ECO:0000256" key="2">
    <source>
        <dbReference type="ARBA" id="ARBA00007294"/>
    </source>
</evidence>
<gene>
    <name evidence="13" type="ORF">BRETT_005097</name>
</gene>
<name>A0A871REB5_DEKBR</name>
<dbReference type="Gene3D" id="1.20.1300.10">
    <property type="entry name" value="Fumarate reductase/succinate dehydrogenase, transmembrane subunit"/>
    <property type="match status" value="1"/>
</dbReference>
<dbReference type="GO" id="GO:0046872">
    <property type="term" value="F:metal ion binding"/>
    <property type="evidence" value="ECO:0007669"/>
    <property type="project" value="UniProtKB-KW"/>
</dbReference>
<evidence type="ECO:0000256" key="1">
    <source>
        <dbReference type="ARBA" id="ARBA00004448"/>
    </source>
</evidence>
<feature type="binding site" description="axial binding residue" evidence="11">
    <location>
        <position position="48"/>
    </location>
    <ligand>
        <name>heme b</name>
        <dbReference type="ChEBI" id="CHEBI:60344"/>
        <note>ligand shared with SDHC</note>
    </ligand>
    <ligandPart>
        <name>Fe</name>
        <dbReference type="ChEBI" id="CHEBI:18248"/>
    </ligandPart>
</feature>
<comment type="subcellular location">
    <subcellularLocation>
        <location evidence="1 12">Mitochondrion inner membrane</location>
        <topology evidence="1 12">Multi-pass membrane protein</topology>
    </subcellularLocation>
</comment>
<dbReference type="GO" id="GO:0006099">
    <property type="term" value="P:tricarboxylic acid cycle"/>
    <property type="evidence" value="ECO:0007669"/>
    <property type="project" value="TreeGrafter"/>
</dbReference>
<keyword evidence="4 12" id="KW-0812">Transmembrane</keyword>
<evidence type="ECO:0000313" key="14">
    <source>
        <dbReference type="Proteomes" id="UP000663131"/>
    </source>
</evidence>
<evidence type="ECO:0000256" key="5">
    <source>
        <dbReference type="ARBA" id="ARBA00022792"/>
    </source>
</evidence>
<protein>
    <recommendedName>
        <fullName evidence="12">Succinate dehydrogenase [ubiquinone] cytochrome b small subunit</fullName>
    </recommendedName>
</protein>
<feature type="transmembrane region" description="Helical" evidence="12">
    <location>
        <begin position="36"/>
        <end position="53"/>
    </location>
</feature>
<organism evidence="13 14">
    <name type="scientific">Dekkera bruxellensis</name>
    <name type="common">Brettanomyces custersii</name>
    <dbReference type="NCBI Taxonomy" id="5007"/>
    <lineage>
        <taxon>Eukaryota</taxon>
        <taxon>Fungi</taxon>
        <taxon>Dikarya</taxon>
        <taxon>Ascomycota</taxon>
        <taxon>Saccharomycotina</taxon>
        <taxon>Pichiomycetes</taxon>
        <taxon>Pichiales</taxon>
        <taxon>Pichiaceae</taxon>
        <taxon>Brettanomyces</taxon>
    </lineage>
</organism>
<dbReference type="InterPro" id="IPR007992">
    <property type="entry name" value="CybS"/>
</dbReference>
<comment type="similarity">
    <text evidence="2 12">Belongs to the CybS family.</text>
</comment>
<feature type="binding site" evidence="10">
    <location>
        <position position="60"/>
    </location>
    <ligand>
        <name>a ubiquinone</name>
        <dbReference type="ChEBI" id="CHEBI:16389"/>
        <note>ligand shared with IP/SDHB</note>
    </ligand>
</feature>
<reference evidence="13" key="2">
    <citation type="journal article" name="BMC Genomics">
        <title>New genome assemblies reveal patterns of domestication and adaptation across Brettanomyces (Dekkera) species.</title>
        <authorList>
            <person name="Roach M.J."/>
            <person name="Borneman A.R."/>
        </authorList>
    </citation>
    <scope>NUCLEOTIDE SEQUENCE</scope>
    <source>
        <strain evidence="13">UCD 2041</strain>
    </source>
</reference>
<keyword evidence="8 12" id="KW-0496">Mitochondrion</keyword>
<dbReference type="KEGG" id="bbrx:BRETT_005097"/>
<sequence length="108" mass="12534">MDFYKGSYHWDYERIVTVSMVPLALAPFVIGIEHPYIDAIFSILLLIHCRYGFQSCIIDYIPERRFGIWHKMAMWALDLGSWLALYGVYVIETEANGLFALVCHIWGA</sequence>
<evidence type="ECO:0000256" key="8">
    <source>
        <dbReference type="ARBA" id="ARBA00023128"/>
    </source>
</evidence>
<evidence type="ECO:0000256" key="4">
    <source>
        <dbReference type="ARBA" id="ARBA00022692"/>
    </source>
</evidence>
<dbReference type="GO" id="GO:0048039">
    <property type="term" value="F:ubiquinone binding"/>
    <property type="evidence" value="ECO:0007669"/>
    <property type="project" value="TreeGrafter"/>
</dbReference>
<keyword evidence="11" id="KW-0479">Metal-binding</keyword>
<evidence type="ECO:0000256" key="11">
    <source>
        <dbReference type="PIRSR" id="PIRSR607992-2"/>
    </source>
</evidence>
<keyword evidence="3" id="KW-0813">Transport</keyword>
<keyword evidence="9 12" id="KW-0472">Membrane</keyword>